<protein>
    <recommendedName>
        <fullName evidence="3">Amidohydrolase-related domain-containing protein</fullName>
    </recommendedName>
</protein>
<dbReference type="PANTHER" id="PTHR43569:SF2">
    <property type="entry name" value="AMIDOHYDROLASE-RELATED DOMAIN-CONTAINING PROTEIN"/>
    <property type="match status" value="1"/>
</dbReference>
<evidence type="ECO:0000256" key="1">
    <source>
        <dbReference type="ARBA" id="ARBA00038310"/>
    </source>
</evidence>
<feature type="compositionally biased region" description="Basic and acidic residues" evidence="2">
    <location>
        <begin position="23"/>
        <end position="32"/>
    </location>
</feature>
<dbReference type="SUPFAM" id="SSF51556">
    <property type="entry name" value="Metallo-dependent hydrolases"/>
    <property type="match status" value="1"/>
</dbReference>
<name>A0A6S6ZF29_9BURK</name>
<dbReference type="InterPro" id="IPR032466">
    <property type="entry name" value="Metal_Hydrolase"/>
</dbReference>
<dbReference type="PANTHER" id="PTHR43569">
    <property type="entry name" value="AMIDOHYDROLASE"/>
    <property type="match status" value="1"/>
</dbReference>
<evidence type="ECO:0000313" key="4">
    <source>
        <dbReference type="EMBL" id="CAB3671377.1"/>
    </source>
</evidence>
<dbReference type="RefSeq" id="WP_175191720.1">
    <property type="nucleotide sequence ID" value="NZ_CADIJO010000003.1"/>
</dbReference>
<comment type="similarity">
    <text evidence="1">Belongs to the metallo-dependent hydrolases superfamily.</text>
</comment>
<proteinExistence type="inferred from homology"/>
<dbReference type="Pfam" id="PF04909">
    <property type="entry name" value="Amidohydro_2"/>
    <property type="match status" value="1"/>
</dbReference>
<feature type="domain" description="Amidohydrolase-related" evidence="3">
    <location>
        <begin position="20"/>
        <end position="313"/>
    </location>
</feature>
<evidence type="ECO:0000256" key="2">
    <source>
        <dbReference type="SAM" id="MobiDB-lite"/>
    </source>
</evidence>
<accession>A0A6S6ZF29</accession>
<evidence type="ECO:0000313" key="5">
    <source>
        <dbReference type="Proteomes" id="UP000494111"/>
    </source>
</evidence>
<reference evidence="4 5" key="1">
    <citation type="submission" date="2020-04" db="EMBL/GenBank/DDBJ databases">
        <authorList>
            <person name="De Canck E."/>
        </authorList>
    </citation>
    <scope>NUCLEOTIDE SEQUENCE [LARGE SCALE GENOMIC DNA]</scope>
    <source>
        <strain evidence="4 5">LMG 3458</strain>
    </source>
</reference>
<dbReference type="Gene3D" id="3.20.20.140">
    <property type="entry name" value="Metal-dependent hydrolases"/>
    <property type="match status" value="1"/>
</dbReference>
<dbReference type="InterPro" id="IPR052350">
    <property type="entry name" value="Metallo-dep_Lactonases"/>
</dbReference>
<gene>
    <name evidence="4" type="ORF">LMG3458_01111</name>
</gene>
<sequence>MPAHLEKLDSSPRSTQRIFDSHAHLVADDQTRYPRNPMKRSPLAPPRPPGVIGLPGGKHGDHPINEIPDVSRMLPWMREAGVEGAVAVQKRMVYRYDNRYILDSSDAHPDTFSAVVILDAEDAGTPDLIRSYIARHDLVGVRLFGGREADGSMPWLDSPRALQAWAVADEHGIVMDIEVLAAGGGGPSVPAIIALARRHPRLRVVLDHMLEPEAEDANFGLDERFEPLAAEPNIYFKFTSINLDLYREAGLPADQALRSAVDLFGADRIMWGSDIGTSSGTYQDMVQRMLAATALLTDAERDAVLYQTGKRVFAKPNARG</sequence>
<dbReference type="Proteomes" id="UP000494111">
    <property type="component" value="Unassembled WGS sequence"/>
</dbReference>
<dbReference type="AlphaFoldDB" id="A0A6S6ZF29"/>
<feature type="region of interest" description="Disordered" evidence="2">
    <location>
        <begin position="23"/>
        <end position="49"/>
    </location>
</feature>
<dbReference type="EMBL" id="CADIJO010000003">
    <property type="protein sequence ID" value="CAB3671377.1"/>
    <property type="molecule type" value="Genomic_DNA"/>
</dbReference>
<dbReference type="InterPro" id="IPR006680">
    <property type="entry name" value="Amidohydro-rel"/>
</dbReference>
<evidence type="ECO:0000259" key="3">
    <source>
        <dbReference type="Pfam" id="PF04909"/>
    </source>
</evidence>
<organism evidence="4 5">
    <name type="scientific">Achromobacter deleyi</name>
    <dbReference type="NCBI Taxonomy" id="1353891"/>
    <lineage>
        <taxon>Bacteria</taxon>
        <taxon>Pseudomonadati</taxon>
        <taxon>Pseudomonadota</taxon>
        <taxon>Betaproteobacteria</taxon>
        <taxon>Burkholderiales</taxon>
        <taxon>Alcaligenaceae</taxon>
        <taxon>Achromobacter</taxon>
    </lineage>
</organism>
<dbReference type="GO" id="GO:0016787">
    <property type="term" value="F:hydrolase activity"/>
    <property type="evidence" value="ECO:0007669"/>
    <property type="project" value="InterPro"/>
</dbReference>